<dbReference type="WBParaSite" id="HNAJ_0000722601-mRNA-1">
    <property type="protein sequence ID" value="HNAJ_0000722601-mRNA-1"/>
    <property type="gene ID" value="HNAJ_0000722601"/>
</dbReference>
<feature type="transmembrane region" description="Helical" evidence="6">
    <location>
        <begin position="163"/>
        <end position="183"/>
    </location>
</feature>
<evidence type="ECO:0000313" key="8">
    <source>
        <dbReference type="Proteomes" id="UP000278807"/>
    </source>
</evidence>
<evidence type="ECO:0000256" key="2">
    <source>
        <dbReference type="ARBA" id="ARBA00010199"/>
    </source>
</evidence>
<protein>
    <recommendedName>
        <fullName evidence="6">Multidrug and toxin extrusion protein</fullName>
    </recommendedName>
</protein>
<feature type="transmembrane region" description="Helical" evidence="6">
    <location>
        <begin position="189"/>
        <end position="214"/>
    </location>
</feature>
<accession>A0A158QHD2</accession>
<evidence type="ECO:0000256" key="4">
    <source>
        <dbReference type="ARBA" id="ARBA00022989"/>
    </source>
</evidence>
<dbReference type="AlphaFoldDB" id="A0A158QHD2"/>
<proteinExistence type="inferred from homology"/>
<reference evidence="7 8" key="2">
    <citation type="submission" date="2018-11" db="EMBL/GenBank/DDBJ databases">
        <authorList>
            <consortium name="Pathogen Informatics"/>
        </authorList>
    </citation>
    <scope>NUCLEOTIDE SEQUENCE [LARGE SCALE GENOMIC DNA]</scope>
</reference>
<feature type="transmembrane region" description="Helical" evidence="6">
    <location>
        <begin position="475"/>
        <end position="495"/>
    </location>
</feature>
<feature type="transmembrane region" description="Helical" evidence="6">
    <location>
        <begin position="131"/>
        <end position="151"/>
    </location>
</feature>
<feature type="transmembrane region" description="Helical" evidence="6">
    <location>
        <begin position="383"/>
        <end position="404"/>
    </location>
</feature>
<comment type="similarity">
    <text evidence="2 6">Belongs to the multi antimicrobial extrusion (MATE) (TC 2.A.66.1) family.</text>
</comment>
<feature type="transmembrane region" description="Helical" evidence="6">
    <location>
        <begin position="410"/>
        <end position="435"/>
    </location>
</feature>
<dbReference type="GO" id="GO:1990961">
    <property type="term" value="P:xenobiotic detoxification by transmembrane export across the plasma membrane"/>
    <property type="evidence" value="ECO:0007669"/>
    <property type="project" value="InterPro"/>
</dbReference>
<evidence type="ECO:0000256" key="3">
    <source>
        <dbReference type="ARBA" id="ARBA00022692"/>
    </source>
</evidence>
<comment type="subcellular location">
    <subcellularLocation>
        <location evidence="1">Membrane</location>
        <topology evidence="1">Multi-pass membrane protein</topology>
    </subcellularLocation>
</comment>
<reference evidence="9" key="1">
    <citation type="submission" date="2016-04" db="UniProtKB">
        <authorList>
            <consortium name="WormBaseParasite"/>
        </authorList>
    </citation>
    <scope>IDENTIFICATION</scope>
</reference>
<evidence type="ECO:0000256" key="1">
    <source>
        <dbReference type="ARBA" id="ARBA00004141"/>
    </source>
</evidence>
<organism evidence="9">
    <name type="scientific">Rodentolepis nana</name>
    <name type="common">Dwarf tapeworm</name>
    <name type="synonym">Hymenolepis nana</name>
    <dbReference type="NCBI Taxonomy" id="102285"/>
    <lineage>
        <taxon>Eukaryota</taxon>
        <taxon>Metazoa</taxon>
        <taxon>Spiralia</taxon>
        <taxon>Lophotrochozoa</taxon>
        <taxon>Platyhelminthes</taxon>
        <taxon>Cestoda</taxon>
        <taxon>Eucestoda</taxon>
        <taxon>Cyclophyllidea</taxon>
        <taxon>Hymenolepididae</taxon>
        <taxon>Rodentolepis</taxon>
    </lineage>
</organism>
<feature type="transmembrane region" description="Helical" evidence="6">
    <location>
        <begin position="541"/>
        <end position="560"/>
    </location>
</feature>
<dbReference type="InterPro" id="IPR045069">
    <property type="entry name" value="MATE_euk"/>
</dbReference>
<keyword evidence="8" id="KW-1185">Reference proteome</keyword>
<dbReference type="STRING" id="102285.A0A158QHD2"/>
<feature type="transmembrane region" description="Helical" evidence="6">
    <location>
        <begin position="56"/>
        <end position="77"/>
    </location>
</feature>
<dbReference type="NCBIfam" id="TIGR00797">
    <property type="entry name" value="matE"/>
    <property type="match status" value="1"/>
</dbReference>
<dbReference type="CDD" id="cd13132">
    <property type="entry name" value="MATE_eukaryotic"/>
    <property type="match status" value="1"/>
</dbReference>
<evidence type="ECO:0000313" key="7">
    <source>
        <dbReference type="EMBL" id="VDO03082.1"/>
    </source>
</evidence>
<feature type="transmembrane region" description="Helical" evidence="6">
    <location>
        <begin position="226"/>
        <end position="249"/>
    </location>
</feature>
<dbReference type="PANTHER" id="PTHR11206">
    <property type="entry name" value="MULTIDRUG RESISTANCE PROTEIN"/>
    <property type="match status" value="1"/>
</dbReference>
<feature type="transmembrane region" description="Helical" evidence="6">
    <location>
        <begin position="15"/>
        <end position="44"/>
    </location>
</feature>
<dbReference type="InterPro" id="IPR002528">
    <property type="entry name" value="MATE_fam"/>
</dbReference>
<gene>
    <name evidence="7" type="ORF">HNAJ_LOCUS7222</name>
</gene>
<dbReference type="Pfam" id="PF01554">
    <property type="entry name" value="MatE"/>
    <property type="match status" value="2"/>
</dbReference>
<evidence type="ECO:0000256" key="5">
    <source>
        <dbReference type="ARBA" id="ARBA00023136"/>
    </source>
</evidence>
<keyword evidence="5 6" id="KW-0472">Membrane</keyword>
<name>A0A158QHD2_RODNA</name>
<dbReference type="GO" id="GO:0016020">
    <property type="term" value="C:membrane"/>
    <property type="evidence" value="ECO:0007669"/>
    <property type="project" value="UniProtKB-SubCell"/>
</dbReference>
<dbReference type="GO" id="GO:0042910">
    <property type="term" value="F:xenobiotic transmembrane transporter activity"/>
    <property type="evidence" value="ECO:0007669"/>
    <property type="project" value="InterPro"/>
</dbReference>
<dbReference type="OrthoDB" id="2126698at2759"/>
<feature type="transmembrane region" description="Helical" evidence="6">
    <location>
        <begin position="314"/>
        <end position="335"/>
    </location>
</feature>
<keyword evidence="4 6" id="KW-1133">Transmembrane helix</keyword>
<evidence type="ECO:0000256" key="6">
    <source>
        <dbReference type="RuleBase" id="RU004914"/>
    </source>
</evidence>
<dbReference type="GO" id="GO:0015297">
    <property type="term" value="F:antiporter activity"/>
    <property type="evidence" value="ECO:0007669"/>
    <property type="project" value="InterPro"/>
</dbReference>
<dbReference type="Proteomes" id="UP000278807">
    <property type="component" value="Unassembled WGS sequence"/>
</dbReference>
<sequence>MSSTSFSYVEEFRKIIILAFPLMVTHFLRFICPFLSIMICGHFSREELDASSLANTVINVLGLCIDMGFSTASETLFSQAYGSSRRKLMGIILQRSLLIMTLIFLTLACFHISIEYFLLKAQQDPLISSLAADYIMCFLPGLYCDFLFMTLSRYLTSQNLVKPMTLAAIAGTIFTVLTQPLVYYLKLGLRASACFLSCSFATMLLCEVLYIYFYRIYSETWAGWDFVSALSDWGIFFRFGIPGVLMVAFEEWCLELSTFIAGTIGDAVLGAQAIVFQIQSFIYMVPLGVRTAVNVRVAQQLGAFDPQGARHTTVTAFVSVIGIVFSTAVPVVLMRHILPYLFTSDKEVIDEAAKLFPMLLVFQFCEGLGGVSEAVLLACGRQFLGAATIFFGYYCIGLPLGFFLTFNLEWGIIGMWVGLATGFFLTDCVYTFFALKTDWKEQSRKVRASDLVDCVHASSATFHEPEALARFPFDIYVNVCFESMLIAVAICYSFFHMRNTIYMYLFSDLLLVESTLLPYDCERVEEKQFSTTVVRPDWFKIRLKIGFFVLVSLFLLYNLFLRFHSKIPYWTTVCLNETAVKKPSAEFCQSAYFSAGLI</sequence>
<dbReference type="EMBL" id="UZAE01012019">
    <property type="protein sequence ID" value="VDO03082.1"/>
    <property type="molecule type" value="Genomic_DNA"/>
</dbReference>
<keyword evidence="3 6" id="KW-0812">Transmembrane</keyword>
<evidence type="ECO:0000313" key="9">
    <source>
        <dbReference type="WBParaSite" id="HNAJ_0000722601-mRNA-1"/>
    </source>
</evidence>
<feature type="transmembrane region" description="Helical" evidence="6">
    <location>
        <begin position="97"/>
        <end position="119"/>
    </location>
</feature>